<protein>
    <submittedName>
        <fullName evidence="1">Uncharacterized protein</fullName>
    </submittedName>
</protein>
<feature type="non-terminal residue" evidence="1">
    <location>
        <position position="109"/>
    </location>
</feature>
<feature type="non-terminal residue" evidence="1">
    <location>
        <position position="1"/>
    </location>
</feature>
<dbReference type="EMBL" id="BKCJ011778760">
    <property type="protein sequence ID" value="GFD52164.1"/>
    <property type="molecule type" value="Genomic_DNA"/>
</dbReference>
<accession>A0A699X674</accession>
<dbReference type="AlphaFoldDB" id="A0A699X674"/>
<organism evidence="1">
    <name type="scientific">Tanacetum cinerariifolium</name>
    <name type="common">Dalmatian daisy</name>
    <name type="synonym">Chrysanthemum cinerariifolium</name>
    <dbReference type="NCBI Taxonomy" id="118510"/>
    <lineage>
        <taxon>Eukaryota</taxon>
        <taxon>Viridiplantae</taxon>
        <taxon>Streptophyta</taxon>
        <taxon>Embryophyta</taxon>
        <taxon>Tracheophyta</taxon>
        <taxon>Spermatophyta</taxon>
        <taxon>Magnoliopsida</taxon>
        <taxon>eudicotyledons</taxon>
        <taxon>Gunneridae</taxon>
        <taxon>Pentapetalae</taxon>
        <taxon>asterids</taxon>
        <taxon>campanulids</taxon>
        <taxon>Asterales</taxon>
        <taxon>Asteraceae</taxon>
        <taxon>Asteroideae</taxon>
        <taxon>Anthemideae</taxon>
        <taxon>Anthemidinae</taxon>
        <taxon>Tanacetum</taxon>
    </lineage>
</organism>
<proteinExistence type="predicted"/>
<sequence>LRPRPELHLRGGKPAVLRPAVWRQALAEPHGAAKRAGRPQRRLVGERARPALRQPEVVQPQLDLQGGGQWLRQLLLGPAVGLVDGARQLRLYGPLPADLDRARRRRVGA</sequence>
<comment type="caution">
    <text evidence="1">The sequence shown here is derived from an EMBL/GenBank/DDBJ whole genome shotgun (WGS) entry which is preliminary data.</text>
</comment>
<evidence type="ECO:0000313" key="1">
    <source>
        <dbReference type="EMBL" id="GFD52164.1"/>
    </source>
</evidence>
<reference evidence="1" key="1">
    <citation type="journal article" date="2019" name="Sci. Rep.">
        <title>Draft genome of Tanacetum cinerariifolium, the natural source of mosquito coil.</title>
        <authorList>
            <person name="Yamashiro T."/>
            <person name="Shiraishi A."/>
            <person name="Satake H."/>
            <person name="Nakayama K."/>
        </authorList>
    </citation>
    <scope>NUCLEOTIDE SEQUENCE</scope>
</reference>
<gene>
    <name evidence="1" type="ORF">Tci_924133</name>
</gene>
<name>A0A699X674_TANCI</name>